<dbReference type="AlphaFoldDB" id="A0A6C0C4L4"/>
<dbReference type="EMBL" id="MN739337">
    <property type="protein sequence ID" value="QHS99272.1"/>
    <property type="molecule type" value="Genomic_DNA"/>
</dbReference>
<name>A0A6C0C4L4_9ZZZZ</name>
<protein>
    <submittedName>
        <fullName evidence="1">Uncharacterized protein</fullName>
    </submittedName>
</protein>
<sequence>MEELNTGNIFRYKFDSSIVSLIDSFSTTHKYDDTCQFRDEWDEFIKENKSEIEREKHRLIVLGYTGNIHSKMYKSARYYYKNKSTEKKKTKPRRKYVTLNKGFLIDMDRHIINVAFNQDLKPAHAYNNFVSDPSYSGKYDDAIQKLLEESRDEHAAETKLKKTYKNRYFIKQKSSIAN</sequence>
<reference evidence="1" key="1">
    <citation type="journal article" date="2020" name="Nature">
        <title>Giant virus diversity and host interactions through global metagenomics.</title>
        <authorList>
            <person name="Schulz F."/>
            <person name="Roux S."/>
            <person name="Paez-Espino D."/>
            <person name="Jungbluth S."/>
            <person name="Walsh D.A."/>
            <person name="Denef V.J."/>
            <person name="McMahon K.D."/>
            <person name="Konstantinidis K.T."/>
            <person name="Eloe-Fadrosh E.A."/>
            <person name="Kyrpides N.C."/>
            <person name="Woyke T."/>
        </authorList>
    </citation>
    <scope>NUCLEOTIDE SEQUENCE</scope>
    <source>
        <strain evidence="1">GVMAG-M-3300020185-33</strain>
    </source>
</reference>
<accession>A0A6C0C4L4</accession>
<evidence type="ECO:0000313" key="1">
    <source>
        <dbReference type="EMBL" id="QHS99272.1"/>
    </source>
</evidence>
<organism evidence="1">
    <name type="scientific">viral metagenome</name>
    <dbReference type="NCBI Taxonomy" id="1070528"/>
    <lineage>
        <taxon>unclassified sequences</taxon>
        <taxon>metagenomes</taxon>
        <taxon>organismal metagenomes</taxon>
    </lineage>
</organism>
<proteinExistence type="predicted"/>